<keyword evidence="3" id="KW-0963">Cytoplasm</keyword>
<dbReference type="PROSITE" id="PS51096">
    <property type="entry name" value="PTS_EIIA_TYPE_4"/>
    <property type="match status" value="1"/>
</dbReference>
<evidence type="ECO:0000256" key="7">
    <source>
        <dbReference type="ARBA" id="ARBA00022777"/>
    </source>
</evidence>
<proteinExistence type="predicted"/>
<dbReference type="GO" id="GO:0016020">
    <property type="term" value="C:membrane"/>
    <property type="evidence" value="ECO:0007669"/>
    <property type="project" value="InterPro"/>
</dbReference>
<protein>
    <submittedName>
        <fullName evidence="9">PTS sugar transporter subunit IIA</fullName>
    </submittedName>
</protein>
<dbReference type="PANTHER" id="PTHR33799:SF1">
    <property type="entry name" value="PTS SYSTEM MANNOSE-SPECIFIC EIIAB COMPONENT-RELATED"/>
    <property type="match status" value="1"/>
</dbReference>
<evidence type="ECO:0000259" key="8">
    <source>
        <dbReference type="PROSITE" id="PS51096"/>
    </source>
</evidence>
<dbReference type="Pfam" id="PF03610">
    <property type="entry name" value="EIIA-man"/>
    <property type="match status" value="1"/>
</dbReference>
<accession>A0A6N8U9L5</accession>
<evidence type="ECO:0000256" key="6">
    <source>
        <dbReference type="ARBA" id="ARBA00022683"/>
    </source>
</evidence>
<evidence type="ECO:0000256" key="5">
    <source>
        <dbReference type="ARBA" id="ARBA00022679"/>
    </source>
</evidence>
<comment type="subcellular location">
    <subcellularLocation>
        <location evidence="1">Cytoplasm</location>
    </subcellularLocation>
</comment>
<dbReference type="GO" id="GO:0016301">
    <property type="term" value="F:kinase activity"/>
    <property type="evidence" value="ECO:0007669"/>
    <property type="project" value="UniProtKB-KW"/>
</dbReference>
<dbReference type="EMBL" id="WUUQ01000002">
    <property type="protein sequence ID" value="MXQ73423.1"/>
    <property type="molecule type" value="Genomic_DNA"/>
</dbReference>
<dbReference type="RefSeq" id="WP_160624880.1">
    <property type="nucleotide sequence ID" value="NZ_WUUQ01000002.1"/>
</dbReference>
<reference evidence="9 10" key="2">
    <citation type="submission" date="2020-01" db="EMBL/GenBank/DDBJ databases">
        <title>Clostridiaceae sp. nov. isolated from the gut of human by culturomics.</title>
        <authorList>
            <person name="Chang Y."/>
        </authorList>
    </citation>
    <scope>NUCLEOTIDE SEQUENCE [LARGE SCALE GENOMIC DNA]</scope>
    <source>
        <strain evidence="9 10">DONG20-135</strain>
    </source>
</reference>
<evidence type="ECO:0000256" key="2">
    <source>
        <dbReference type="ARBA" id="ARBA00022448"/>
    </source>
</evidence>
<evidence type="ECO:0000313" key="9">
    <source>
        <dbReference type="EMBL" id="MXQ73423.1"/>
    </source>
</evidence>
<organism evidence="9 10">
    <name type="scientific">Copranaerobaculum intestinale</name>
    <dbReference type="NCBI Taxonomy" id="2692629"/>
    <lineage>
        <taxon>Bacteria</taxon>
        <taxon>Bacillati</taxon>
        <taxon>Bacillota</taxon>
        <taxon>Erysipelotrichia</taxon>
        <taxon>Erysipelotrichales</taxon>
        <taxon>Erysipelotrichaceae</taxon>
        <taxon>Copranaerobaculum</taxon>
    </lineage>
</organism>
<evidence type="ECO:0000313" key="10">
    <source>
        <dbReference type="Proteomes" id="UP000434036"/>
    </source>
</evidence>
<keyword evidence="5" id="KW-0808">Transferase</keyword>
<dbReference type="InterPro" id="IPR033887">
    <property type="entry name" value="PTS_IIA_man"/>
</dbReference>
<dbReference type="InterPro" id="IPR036662">
    <property type="entry name" value="PTS_EIIA_man-typ_sf"/>
</dbReference>
<dbReference type="InterPro" id="IPR004701">
    <property type="entry name" value="PTS_EIIA_man-typ"/>
</dbReference>
<keyword evidence="2" id="KW-0813">Transport</keyword>
<dbReference type="Proteomes" id="UP000434036">
    <property type="component" value="Unassembled WGS sequence"/>
</dbReference>
<name>A0A6N8U9L5_9FIRM</name>
<dbReference type="AlphaFoldDB" id="A0A6N8U9L5"/>
<evidence type="ECO:0000256" key="4">
    <source>
        <dbReference type="ARBA" id="ARBA00022597"/>
    </source>
</evidence>
<feature type="domain" description="PTS EIIA type-4" evidence="8">
    <location>
        <begin position="1"/>
        <end position="123"/>
    </location>
</feature>
<dbReference type="PANTHER" id="PTHR33799">
    <property type="entry name" value="PTS PERMEASE-RELATED-RELATED"/>
    <property type="match status" value="1"/>
</dbReference>
<dbReference type="InterPro" id="IPR051471">
    <property type="entry name" value="Bacterial_PTS_sugar_comp"/>
</dbReference>
<reference evidence="9 10" key="1">
    <citation type="submission" date="2019-12" db="EMBL/GenBank/DDBJ databases">
        <authorList>
            <person name="Yang R."/>
        </authorList>
    </citation>
    <scope>NUCLEOTIDE SEQUENCE [LARGE SCALE GENOMIC DNA]</scope>
    <source>
        <strain evidence="9 10">DONG20-135</strain>
    </source>
</reference>
<keyword evidence="10" id="KW-1185">Reference proteome</keyword>
<dbReference type="SUPFAM" id="SSF53062">
    <property type="entry name" value="PTS system fructose IIA component-like"/>
    <property type="match status" value="1"/>
</dbReference>
<evidence type="ECO:0000256" key="3">
    <source>
        <dbReference type="ARBA" id="ARBA00022490"/>
    </source>
</evidence>
<dbReference type="CDD" id="cd00006">
    <property type="entry name" value="PTS_IIA_man"/>
    <property type="match status" value="1"/>
</dbReference>
<dbReference type="GO" id="GO:0005737">
    <property type="term" value="C:cytoplasm"/>
    <property type="evidence" value="ECO:0007669"/>
    <property type="project" value="UniProtKB-SubCell"/>
</dbReference>
<evidence type="ECO:0000256" key="1">
    <source>
        <dbReference type="ARBA" id="ARBA00004496"/>
    </source>
</evidence>
<gene>
    <name evidence="9" type="ORF">GSF08_05700</name>
</gene>
<comment type="caution">
    <text evidence="9">The sequence shown here is derived from an EMBL/GenBank/DDBJ whole genome shotgun (WGS) entry which is preliminary data.</text>
</comment>
<dbReference type="GO" id="GO:0009401">
    <property type="term" value="P:phosphoenolpyruvate-dependent sugar phosphotransferase system"/>
    <property type="evidence" value="ECO:0007669"/>
    <property type="project" value="UniProtKB-KW"/>
</dbReference>
<keyword evidence="7" id="KW-0418">Kinase</keyword>
<keyword evidence="4 9" id="KW-0762">Sugar transport</keyword>
<dbReference type="Gene3D" id="3.40.50.510">
    <property type="entry name" value="Phosphotransferase system, mannose-type IIA component"/>
    <property type="match status" value="1"/>
</dbReference>
<keyword evidence="6" id="KW-0598">Phosphotransferase system</keyword>
<sequence>MRRIILASHGEMAKGMKNTLEMIVGKDERIQLLMLMPGHHPDELKQQVERWAAENPEDEFIILCDLFGGSVANALMHLCTCEKIHVVTGANLGMAITICTAKDEEPLAQLIRNSLSEAKKYMLYTNDLM</sequence>